<evidence type="ECO:0000313" key="8">
    <source>
        <dbReference type="Proteomes" id="UP000653644"/>
    </source>
</evidence>
<evidence type="ECO:0000256" key="1">
    <source>
        <dbReference type="ARBA" id="ARBA00002190"/>
    </source>
</evidence>
<name>A0ABQ3DCP3_9ACTN</name>
<keyword evidence="8" id="KW-1185">Reference proteome</keyword>
<dbReference type="InterPro" id="IPR001207">
    <property type="entry name" value="Transposase_mutator"/>
</dbReference>
<evidence type="ECO:0000256" key="2">
    <source>
        <dbReference type="ARBA" id="ARBA00010961"/>
    </source>
</evidence>
<evidence type="ECO:0000256" key="3">
    <source>
        <dbReference type="ARBA" id="ARBA00022578"/>
    </source>
</evidence>
<keyword evidence="4" id="KW-0238">DNA-binding</keyword>
<organism evidence="7 8">
    <name type="scientific">Streptomyces canarius</name>
    <dbReference type="NCBI Taxonomy" id="285453"/>
    <lineage>
        <taxon>Bacteria</taxon>
        <taxon>Bacillati</taxon>
        <taxon>Actinomycetota</taxon>
        <taxon>Actinomycetes</taxon>
        <taxon>Kitasatosporales</taxon>
        <taxon>Streptomycetaceae</taxon>
        <taxon>Streptomyces</taxon>
    </lineage>
</organism>
<evidence type="ECO:0000313" key="7">
    <source>
        <dbReference type="EMBL" id="GHA74627.1"/>
    </source>
</evidence>
<feature type="region of interest" description="Disordered" evidence="6">
    <location>
        <begin position="96"/>
        <end position="120"/>
    </location>
</feature>
<evidence type="ECO:0000256" key="5">
    <source>
        <dbReference type="ARBA" id="ARBA00023172"/>
    </source>
</evidence>
<dbReference type="PANTHER" id="PTHR33217:SF9">
    <property type="entry name" value="MUTATOR FAMILY TRANSPOSASE"/>
    <property type="match status" value="1"/>
</dbReference>
<evidence type="ECO:0000256" key="4">
    <source>
        <dbReference type="ARBA" id="ARBA00023125"/>
    </source>
</evidence>
<protein>
    <recommendedName>
        <fullName evidence="9">Mutator family transposase</fullName>
    </recommendedName>
</protein>
<dbReference type="EMBL" id="BMVN01000099">
    <property type="protein sequence ID" value="GHA74627.1"/>
    <property type="molecule type" value="Genomic_DNA"/>
</dbReference>
<sequence length="120" mass="13523">MKWTYDAKSPKKTDDREQLPAFYDFPAEHWIRLRTTHPIESTFAIVRLRTRVTRGAGSRTAVPGDGLQRVDSAQQRWQAVNAPHLVALDRAGARLNTAGSSSAPRRLRHDRGQPIPWGPT</sequence>
<dbReference type="PANTHER" id="PTHR33217">
    <property type="entry name" value="TRANSPOSASE FOR INSERTION SEQUENCE ELEMENT IS1081"/>
    <property type="match status" value="1"/>
</dbReference>
<keyword evidence="5" id="KW-0233">DNA recombination</keyword>
<gene>
    <name evidence="7" type="ORF">GCM10010345_91340</name>
</gene>
<evidence type="ECO:0008006" key="9">
    <source>
        <dbReference type="Google" id="ProtNLM"/>
    </source>
</evidence>
<reference evidence="8" key="1">
    <citation type="journal article" date="2019" name="Int. J. Syst. Evol. Microbiol.">
        <title>The Global Catalogue of Microorganisms (GCM) 10K type strain sequencing project: providing services to taxonomists for standard genome sequencing and annotation.</title>
        <authorList>
            <consortium name="The Broad Institute Genomics Platform"/>
            <consortium name="The Broad Institute Genome Sequencing Center for Infectious Disease"/>
            <person name="Wu L."/>
            <person name="Ma J."/>
        </authorList>
    </citation>
    <scope>NUCLEOTIDE SEQUENCE [LARGE SCALE GENOMIC DNA]</scope>
    <source>
        <strain evidence="8">JCM 4733</strain>
    </source>
</reference>
<comment type="caution">
    <text evidence="7">The sequence shown here is derived from an EMBL/GenBank/DDBJ whole genome shotgun (WGS) entry which is preliminary data.</text>
</comment>
<dbReference type="Proteomes" id="UP000653644">
    <property type="component" value="Unassembled WGS sequence"/>
</dbReference>
<comment type="similarity">
    <text evidence="2">Belongs to the transposase mutator family.</text>
</comment>
<comment type="function">
    <text evidence="1">Required for the transposition of the insertion element.</text>
</comment>
<proteinExistence type="inferred from homology"/>
<accession>A0ABQ3DCP3</accession>
<keyword evidence="3" id="KW-0815">Transposition</keyword>
<evidence type="ECO:0000256" key="6">
    <source>
        <dbReference type="SAM" id="MobiDB-lite"/>
    </source>
</evidence>